<gene>
    <name evidence="9" type="ORF">OUZ56_006522</name>
</gene>
<evidence type="ECO:0000256" key="3">
    <source>
        <dbReference type="ARBA" id="ARBA00004826"/>
    </source>
</evidence>
<dbReference type="PANTHER" id="PTHR10885">
    <property type="entry name" value="ISOPENTENYL-DIPHOSPHATE DELTA-ISOMERASE"/>
    <property type="match status" value="1"/>
</dbReference>
<dbReference type="Pfam" id="PF00293">
    <property type="entry name" value="NUDIX"/>
    <property type="match status" value="1"/>
</dbReference>
<evidence type="ECO:0000259" key="8">
    <source>
        <dbReference type="PROSITE" id="PS51462"/>
    </source>
</evidence>
<name>A0ABQ9YVX6_9CRUS</name>
<dbReference type="InterPro" id="IPR011876">
    <property type="entry name" value="IsopentenylPP_isomerase_typ1"/>
</dbReference>
<evidence type="ECO:0000256" key="5">
    <source>
        <dbReference type="ARBA" id="ARBA00012057"/>
    </source>
</evidence>
<dbReference type="InterPro" id="IPR000086">
    <property type="entry name" value="NUDIX_hydrolase_dom"/>
</dbReference>
<organism evidence="9 10">
    <name type="scientific">Daphnia magna</name>
    <dbReference type="NCBI Taxonomy" id="35525"/>
    <lineage>
        <taxon>Eukaryota</taxon>
        <taxon>Metazoa</taxon>
        <taxon>Ecdysozoa</taxon>
        <taxon>Arthropoda</taxon>
        <taxon>Crustacea</taxon>
        <taxon>Branchiopoda</taxon>
        <taxon>Diplostraca</taxon>
        <taxon>Cladocera</taxon>
        <taxon>Anomopoda</taxon>
        <taxon>Daphniidae</taxon>
        <taxon>Daphnia</taxon>
    </lineage>
</organism>
<reference evidence="9 10" key="1">
    <citation type="journal article" date="2023" name="Nucleic Acids Res.">
        <title>The hologenome of Daphnia magna reveals possible DNA methylation and microbiome-mediated evolution of the host genome.</title>
        <authorList>
            <person name="Chaturvedi A."/>
            <person name="Li X."/>
            <person name="Dhandapani V."/>
            <person name="Marshall H."/>
            <person name="Kissane S."/>
            <person name="Cuenca-Cambronero M."/>
            <person name="Asole G."/>
            <person name="Calvet F."/>
            <person name="Ruiz-Romero M."/>
            <person name="Marangio P."/>
            <person name="Guigo R."/>
            <person name="Rago D."/>
            <person name="Mirbahai L."/>
            <person name="Eastwood N."/>
            <person name="Colbourne J.K."/>
            <person name="Zhou J."/>
            <person name="Mallon E."/>
            <person name="Orsini L."/>
        </authorList>
    </citation>
    <scope>NUCLEOTIDE SEQUENCE [LARGE SCALE GENOMIC DNA]</scope>
    <source>
        <strain evidence="9">LRV0_1</strain>
    </source>
</reference>
<proteinExistence type="inferred from homology"/>
<comment type="function">
    <text evidence="2">Catalyzes the 1,3-allylic rearrangement of the homoallylic substrate isopentenyl (IPP) to its highly electrophilic allylic isomer, dimethylallyl diphosphate (DMAPP).</text>
</comment>
<evidence type="ECO:0000256" key="1">
    <source>
        <dbReference type="ARBA" id="ARBA00000374"/>
    </source>
</evidence>
<dbReference type="EMBL" id="JAOYFB010000001">
    <property type="protein sequence ID" value="KAK4004798.1"/>
    <property type="molecule type" value="Genomic_DNA"/>
</dbReference>
<dbReference type="Gene3D" id="3.90.79.10">
    <property type="entry name" value="Nucleoside Triphosphate Pyrophosphohydrolase"/>
    <property type="match status" value="1"/>
</dbReference>
<evidence type="ECO:0000313" key="9">
    <source>
        <dbReference type="EMBL" id="KAK4004798.1"/>
    </source>
</evidence>
<keyword evidence="10" id="KW-1185">Reference proteome</keyword>
<dbReference type="InterPro" id="IPR015797">
    <property type="entry name" value="NUDIX_hydrolase-like_dom_sf"/>
</dbReference>
<dbReference type="SUPFAM" id="SSF55811">
    <property type="entry name" value="Nudix"/>
    <property type="match status" value="1"/>
</dbReference>
<evidence type="ECO:0000256" key="7">
    <source>
        <dbReference type="ARBA" id="ARBA00023235"/>
    </source>
</evidence>
<dbReference type="CDD" id="cd02885">
    <property type="entry name" value="NUDIX_IPP_Isomerase"/>
    <property type="match status" value="1"/>
</dbReference>
<evidence type="ECO:0000256" key="4">
    <source>
        <dbReference type="ARBA" id="ARBA00007579"/>
    </source>
</evidence>
<dbReference type="PROSITE" id="PS51462">
    <property type="entry name" value="NUDIX"/>
    <property type="match status" value="1"/>
</dbReference>
<dbReference type="Proteomes" id="UP001234178">
    <property type="component" value="Unassembled WGS sequence"/>
</dbReference>
<accession>A0ABQ9YVX6</accession>
<keyword evidence="6" id="KW-0414">Isoprene biosynthesis</keyword>
<dbReference type="NCBIfam" id="TIGR02150">
    <property type="entry name" value="IPP_isom_1"/>
    <property type="match status" value="1"/>
</dbReference>
<dbReference type="EC" id="5.3.3.2" evidence="5"/>
<protein>
    <recommendedName>
        <fullName evidence="5">isopentenyl-diphosphate Delta-isomerase</fullName>
        <ecNumber evidence="5">5.3.3.2</ecNumber>
    </recommendedName>
</protein>
<evidence type="ECO:0000256" key="2">
    <source>
        <dbReference type="ARBA" id="ARBA00003951"/>
    </source>
</evidence>
<comment type="caution">
    <text evidence="9">The sequence shown here is derived from an EMBL/GenBank/DDBJ whole genome shotgun (WGS) entry which is preliminary data.</text>
</comment>
<comment type="catalytic activity">
    <reaction evidence="1">
        <text>isopentenyl diphosphate = dimethylallyl diphosphate</text>
        <dbReference type="Rhea" id="RHEA:23284"/>
        <dbReference type="ChEBI" id="CHEBI:57623"/>
        <dbReference type="ChEBI" id="CHEBI:128769"/>
        <dbReference type="EC" id="5.3.3.2"/>
    </reaction>
</comment>
<evidence type="ECO:0000313" key="10">
    <source>
        <dbReference type="Proteomes" id="UP001234178"/>
    </source>
</evidence>
<keyword evidence="7" id="KW-0413">Isomerase</keyword>
<comment type="pathway">
    <text evidence="3">Isoprenoid biosynthesis; dimethylallyl diphosphate biosynthesis; dimethylallyl diphosphate from isopentenyl diphosphate: step 1/1.</text>
</comment>
<feature type="domain" description="Nudix hydrolase" evidence="8">
    <location>
        <begin position="84"/>
        <end position="236"/>
    </location>
</feature>
<evidence type="ECO:0000256" key="6">
    <source>
        <dbReference type="ARBA" id="ARBA00023229"/>
    </source>
</evidence>
<sequence>MNKYYCLIMRSKMLGRICAAFSRTSQSELLLSFGVRKNQHLAMDPTQAFLLKEKCIAVDTNDKAIGEISKEEAHLLGPNGQLPPLHRAFSVFVFNTNNELLMQQRSEHKITFPGYYTNSCCSHPLHNCSPDETDEAYHVGIRRAARRRLQIELGIDPGSIELSDFKILTRIIYGATSDGKWGEHEVDYILFLRKDVSMKPNPNEVSRVVYVSLAGFREFQGYLEKNNILFTPWFRLILNSHLKGWWKQIDNLERIEYDPVIHRL</sequence>
<comment type="similarity">
    <text evidence="4">Belongs to the IPP isomerase type 1 family.</text>
</comment>
<dbReference type="PANTHER" id="PTHR10885:SF0">
    <property type="entry name" value="ISOPENTENYL-DIPHOSPHATE DELTA-ISOMERASE"/>
    <property type="match status" value="1"/>
</dbReference>